<dbReference type="Gramene" id="PVH36676">
    <property type="protein sequence ID" value="PVH36676"/>
    <property type="gene ID" value="PAHAL_6G139700"/>
</dbReference>
<feature type="compositionally biased region" description="Low complexity" evidence="1">
    <location>
        <begin position="10"/>
        <end position="31"/>
    </location>
</feature>
<proteinExistence type="predicted"/>
<reference evidence="2" key="1">
    <citation type="submission" date="2018-04" db="EMBL/GenBank/DDBJ databases">
        <title>WGS assembly of Panicum hallii.</title>
        <authorList>
            <person name="Lovell J."/>
            <person name="Jenkins J."/>
            <person name="Lowry D."/>
            <person name="Mamidi S."/>
            <person name="Sreedasyam A."/>
            <person name="Weng X."/>
            <person name="Barry K."/>
            <person name="Bonette J."/>
            <person name="Campitelli B."/>
            <person name="Daum C."/>
            <person name="Gordon S."/>
            <person name="Gould B."/>
            <person name="Lipzen A."/>
            <person name="Macqueen A."/>
            <person name="Palacio-Mejia J."/>
            <person name="Plott C."/>
            <person name="Shakirov E."/>
            <person name="Shu S."/>
            <person name="Yoshinaga Y."/>
            <person name="Zane M."/>
            <person name="Rokhsar D."/>
            <person name="Grimwood J."/>
            <person name="Schmutz J."/>
            <person name="Juenger T."/>
        </authorList>
    </citation>
    <scope>NUCLEOTIDE SEQUENCE [LARGE SCALE GENOMIC DNA]</scope>
    <source>
        <strain evidence="2">FIL2</strain>
    </source>
</reference>
<organism evidence="2">
    <name type="scientific">Panicum hallii</name>
    <dbReference type="NCBI Taxonomy" id="206008"/>
    <lineage>
        <taxon>Eukaryota</taxon>
        <taxon>Viridiplantae</taxon>
        <taxon>Streptophyta</taxon>
        <taxon>Embryophyta</taxon>
        <taxon>Tracheophyta</taxon>
        <taxon>Spermatophyta</taxon>
        <taxon>Magnoliopsida</taxon>
        <taxon>Liliopsida</taxon>
        <taxon>Poales</taxon>
        <taxon>Poaceae</taxon>
        <taxon>PACMAD clade</taxon>
        <taxon>Panicoideae</taxon>
        <taxon>Panicodae</taxon>
        <taxon>Paniceae</taxon>
        <taxon>Panicinae</taxon>
        <taxon>Panicum</taxon>
        <taxon>Panicum sect. Panicum</taxon>
    </lineage>
</organism>
<dbReference type="AlphaFoldDB" id="A0A2S3I1X0"/>
<dbReference type="EMBL" id="CM008051">
    <property type="protein sequence ID" value="PAN34883.1"/>
    <property type="molecule type" value="Genomic_DNA"/>
</dbReference>
<evidence type="ECO:0000313" key="2">
    <source>
        <dbReference type="EMBL" id="PAN34883.1"/>
    </source>
</evidence>
<feature type="compositionally biased region" description="Polar residues" evidence="1">
    <location>
        <begin position="78"/>
        <end position="90"/>
    </location>
</feature>
<sequence length="182" mass="19551">MATPPEAVRPAATGTPASCTAATPAAATEPAFSRPTPASATSLASTVSRSRATMALFRTPSARTATPALAEQDGGNGSQEPESCLRSSQIDNRSEEKWTLYFTCKGVPAGQEFIQYETDRSDLTFGNLLIMKSHMGYGVRDYLYYKNKKAVATLKEIDYDVDANSMVVINADEGEIRLVGIK</sequence>
<gene>
    <name evidence="2" type="ORF">PAHAL_6G139700</name>
</gene>
<protein>
    <submittedName>
        <fullName evidence="2">Uncharacterized protein</fullName>
    </submittedName>
</protein>
<feature type="region of interest" description="Disordered" evidence="1">
    <location>
        <begin position="1"/>
        <end position="45"/>
    </location>
</feature>
<name>A0A2S3I1X0_9POAL</name>
<accession>A0A2S3I1X0</accession>
<feature type="region of interest" description="Disordered" evidence="1">
    <location>
        <begin position="58"/>
        <end position="90"/>
    </location>
</feature>
<dbReference type="Gramene" id="PAN34883">
    <property type="protein sequence ID" value="PAN34883"/>
    <property type="gene ID" value="PAHAL_6G139700"/>
</dbReference>
<dbReference type="EMBL" id="CM008051">
    <property type="protein sequence ID" value="PVH36676.1"/>
    <property type="molecule type" value="Genomic_DNA"/>
</dbReference>
<feature type="compositionally biased region" description="Polar residues" evidence="1">
    <location>
        <begin position="36"/>
        <end position="45"/>
    </location>
</feature>
<dbReference type="Proteomes" id="UP000243499">
    <property type="component" value="Chromosome 6"/>
</dbReference>
<evidence type="ECO:0000256" key="1">
    <source>
        <dbReference type="SAM" id="MobiDB-lite"/>
    </source>
</evidence>